<evidence type="ECO:0000259" key="8">
    <source>
        <dbReference type="Pfam" id="PF01120"/>
    </source>
</evidence>
<dbReference type="Pfam" id="PF01120">
    <property type="entry name" value="Alpha_L_fucos"/>
    <property type="match status" value="1"/>
</dbReference>
<dbReference type="Gene3D" id="2.60.40.1180">
    <property type="entry name" value="Golgi alpha-mannosidase II"/>
    <property type="match status" value="1"/>
</dbReference>
<keyword evidence="5" id="KW-0378">Hydrolase</keyword>
<feature type="chain" id="PRO_5041244478" description="alpha-L-fucosidase" evidence="7">
    <location>
        <begin position="27"/>
        <end position="521"/>
    </location>
</feature>
<proteinExistence type="inferred from homology"/>
<dbReference type="GO" id="GO:0004560">
    <property type="term" value="F:alpha-L-fucosidase activity"/>
    <property type="evidence" value="ECO:0007669"/>
    <property type="project" value="InterPro"/>
</dbReference>
<evidence type="ECO:0000313" key="10">
    <source>
        <dbReference type="Proteomes" id="UP001156601"/>
    </source>
</evidence>
<dbReference type="GO" id="GO:0006004">
    <property type="term" value="P:fucose metabolic process"/>
    <property type="evidence" value="ECO:0007669"/>
    <property type="project" value="InterPro"/>
</dbReference>
<reference evidence="9" key="2">
    <citation type="submission" date="2023-01" db="EMBL/GenBank/DDBJ databases">
        <title>Draft genome sequence of Agaribacter marinus strain NBRC 110023.</title>
        <authorList>
            <person name="Sun Q."/>
            <person name="Mori K."/>
        </authorList>
    </citation>
    <scope>NUCLEOTIDE SEQUENCE</scope>
    <source>
        <strain evidence="9">NBRC 110023</strain>
    </source>
</reference>
<evidence type="ECO:0000256" key="6">
    <source>
        <dbReference type="ARBA" id="ARBA00023295"/>
    </source>
</evidence>
<dbReference type="InterPro" id="IPR016286">
    <property type="entry name" value="FUC_metazoa-typ"/>
</dbReference>
<feature type="domain" description="Glycoside hydrolase family 29 N-terminal" evidence="8">
    <location>
        <begin position="41"/>
        <end position="407"/>
    </location>
</feature>
<sequence length="521" mass="60113">MSRINKCSMQFITALLAAMFSSLVSANTNDTKGVHERCGETACYEESWSSMAKHQEDAQWLKDAKFGIYFHWGVYSVPAFKNEWYPRNMYIPGTPEFEHHRQTYGNEVHYADFIPQFTGEHFDAEQWARLFKQAGAKFAGPVTEHHDGFSMWDSSVNPWNVNDMGPKVDILGELATALRAQNLKLITTFHHNKQLNRYQTPDALAQELSRSVEKESRRFWHSHYPPYPGTPQAAFSDDQLNILFGNIDEDEWLEKFWFGKLKEVINKYQPDILWFDAWLDSIPENYRLKASAYYLNEALKNNQDVVLIRKQDDLPDEVSIEDLERSRKQNVEERLWMTDAAISPTSWSHVENMTIKKGKDLLHILIDIVSKNGVLLLNISPQANGLIDEKQQDALLEMGTWLSLYGEAIYGTSAWKTFGEGPTKQPKGHYDNSKKFQTLVYSEKDYRFTQKDNVVYVIQLGKTDSQKIRLKSFTEDSKVKSVIALSDVNNVLWAQNKDGLEIVPPKRQNDLANVYKVTLVK</sequence>
<comment type="function">
    <text evidence="1">Alpha-L-fucosidase is responsible for hydrolyzing the alpha-1,6-linked fucose joined to the reducing-end N-acetylglucosamine of the carbohydrate moieties of glycoproteins.</text>
</comment>
<dbReference type="PANTHER" id="PTHR10030:SF37">
    <property type="entry name" value="ALPHA-L-FUCOSIDASE-RELATED"/>
    <property type="match status" value="1"/>
</dbReference>
<comment type="caution">
    <text evidence="9">The sequence shown here is derived from an EMBL/GenBank/DDBJ whole genome shotgun (WGS) entry which is preliminary data.</text>
</comment>
<dbReference type="PRINTS" id="PR00741">
    <property type="entry name" value="GLHYDRLASE29"/>
</dbReference>
<dbReference type="PANTHER" id="PTHR10030">
    <property type="entry name" value="ALPHA-L-FUCOSIDASE"/>
    <property type="match status" value="1"/>
</dbReference>
<evidence type="ECO:0000256" key="7">
    <source>
        <dbReference type="SAM" id="SignalP"/>
    </source>
</evidence>
<dbReference type="GO" id="GO:0005764">
    <property type="term" value="C:lysosome"/>
    <property type="evidence" value="ECO:0007669"/>
    <property type="project" value="TreeGrafter"/>
</dbReference>
<dbReference type="InterPro" id="IPR013780">
    <property type="entry name" value="Glyco_hydro_b"/>
</dbReference>
<dbReference type="RefSeq" id="WP_284215558.1">
    <property type="nucleotide sequence ID" value="NZ_BSOT01000002.1"/>
</dbReference>
<evidence type="ECO:0000256" key="5">
    <source>
        <dbReference type="ARBA" id="ARBA00022801"/>
    </source>
</evidence>
<keyword evidence="10" id="KW-1185">Reference proteome</keyword>
<dbReference type="SMART" id="SM00812">
    <property type="entry name" value="Alpha_L_fucos"/>
    <property type="match status" value="1"/>
</dbReference>
<keyword evidence="6" id="KW-0326">Glycosidase</keyword>
<evidence type="ECO:0000256" key="4">
    <source>
        <dbReference type="ARBA" id="ARBA00022729"/>
    </source>
</evidence>
<keyword evidence="4 7" id="KW-0732">Signal</keyword>
<dbReference type="InterPro" id="IPR057739">
    <property type="entry name" value="Glyco_hydro_29_N"/>
</dbReference>
<dbReference type="EMBL" id="BSOT01000002">
    <property type="protein sequence ID" value="GLR69229.1"/>
    <property type="molecule type" value="Genomic_DNA"/>
</dbReference>
<comment type="similarity">
    <text evidence="2">Belongs to the glycosyl hydrolase 29 family.</text>
</comment>
<dbReference type="PIRSF" id="PIRSF001092">
    <property type="entry name" value="Alpha-L-fucosidase"/>
    <property type="match status" value="1"/>
</dbReference>
<dbReference type="GO" id="GO:0016139">
    <property type="term" value="P:glycoside catabolic process"/>
    <property type="evidence" value="ECO:0007669"/>
    <property type="project" value="TreeGrafter"/>
</dbReference>
<dbReference type="Gene3D" id="3.20.20.80">
    <property type="entry name" value="Glycosidases"/>
    <property type="match status" value="1"/>
</dbReference>
<organism evidence="9 10">
    <name type="scientific">Agaribacter marinus</name>
    <dbReference type="NCBI Taxonomy" id="1431249"/>
    <lineage>
        <taxon>Bacteria</taxon>
        <taxon>Pseudomonadati</taxon>
        <taxon>Pseudomonadota</taxon>
        <taxon>Gammaproteobacteria</taxon>
        <taxon>Alteromonadales</taxon>
        <taxon>Alteromonadaceae</taxon>
        <taxon>Agaribacter</taxon>
    </lineage>
</organism>
<evidence type="ECO:0000256" key="2">
    <source>
        <dbReference type="ARBA" id="ARBA00007951"/>
    </source>
</evidence>
<dbReference type="InterPro" id="IPR000933">
    <property type="entry name" value="Glyco_hydro_29"/>
</dbReference>
<dbReference type="EC" id="3.2.1.51" evidence="3"/>
<name>A0AA37WI02_9ALTE</name>
<evidence type="ECO:0000256" key="1">
    <source>
        <dbReference type="ARBA" id="ARBA00004071"/>
    </source>
</evidence>
<gene>
    <name evidence="9" type="ORF">GCM10007852_01370</name>
</gene>
<evidence type="ECO:0000256" key="3">
    <source>
        <dbReference type="ARBA" id="ARBA00012662"/>
    </source>
</evidence>
<dbReference type="Proteomes" id="UP001156601">
    <property type="component" value="Unassembled WGS sequence"/>
</dbReference>
<dbReference type="SUPFAM" id="SSF51445">
    <property type="entry name" value="(Trans)glycosidases"/>
    <property type="match status" value="1"/>
</dbReference>
<feature type="signal peptide" evidence="7">
    <location>
        <begin position="1"/>
        <end position="26"/>
    </location>
</feature>
<dbReference type="InterPro" id="IPR017853">
    <property type="entry name" value="GH"/>
</dbReference>
<reference evidence="9" key="1">
    <citation type="journal article" date="2014" name="Int. J. Syst. Evol. Microbiol.">
        <title>Complete genome sequence of Corynebacterium casei LMG S-19264T (=DSM 44701T), isolated from a smear-ripened cheese.</title>
        <authorList>
            <consortium name="US DOE Joint Genome Institute (JGI-PGF)"/>
            <person name="Walter F."/>
            <person name="Albersmeier A."/>
            <person name="Kalinowski J."/>
            <person name="Ruckert C."/>
        </authorList>
    </citation>
    <scope>NUCLEOTIDE SEQUENCE</scope>
    <source>
        <strain evidence="9">NBRC 110023</strain>
    </source>
</reference>
<evidence type="ECO:0000313" key="9">
    <source>
        <dbReference type="EMBL" id="GLR69229.1"/>
    </source>
</evidence>
<dbReference type="AlphaFoldDB" id="A0AA37WI02"/>
<accession>A0AA37WI02</accession>
<protein>
    <recommendedName>
        <fullName evidence="3">alpha-L-fucosidase</fullName>
        <ecNumber evidence="3">3.2.1.51</ecNumber>
    </recommendedName>
</protein>